<keyword evidence="2" id="KW-1185">Reference proteome</keyword>
<dbReference type="SUPFAM" id="SSF51445">
    <property type="entry name" value="(Trans)glycosidases"/>
    <property type="match status" value="1"/>
</dbReference>
<dbReference type="Proteomes" id="UP000595437">
    <property type="component" value="Chromosome 2"/>
</dbReference>
<dbReference type="GO" id="GO:0006689">
    <property type="term" value="P:ganglioside catabolic process"/>
    <property type="evidence" value="ECO:0007669"/>
    <property type="project" value="TreeGrafter"/>
</dbReference>
<dbReference type="GO" id="GO:0005975">
    <property type="term" value="P:carbohydrate metabolic process"/>
    <property type="evidence" value="ECO:0007669"/>
    <property type="project" value="InterPro"/>
</dbReference>
<sequence length="88" mass="10231">MSLSFRTCVFTNGYLDRVNTIINAWKDWGPGWQRLFADATAKGYRVVLTAPWYLNYDSYGSDWVKRYEVEPFEFDGDENQYQNVLGGG</sequence>
<gene>
    <name evidence="1" type="ORF">FKW44_002842</name>
</gene>
<dbReference type="Gene3D" id="3.20.20.80">
    <property type="entry name" value="Glycosidases"/>
    <property type="match status" value="1"/>
</dbReference>
<feature type="non-terminal residue" evidence="1">
    <location>
        <position position="88"/>
    </location>
</feature>
<dbReference type="AlphaFoldDB" id="A0A7T8QWJ4"/>
<dbReference type="OrthoDB" id="428480at2759"/>
<dbReference type="GO" id="GO:0004563">
    <property type="term" value="F:beta-N-acetylhexosaminidase activity"/>
    <property type="evidence" value="ECO:0007669"/>
    <property type="project" value="InterPro"/>
</dbReference>
<reference evidence="2" key="1">
    <citation type="submission" date="2021-01" db="EMBL/GenBank/DDBJ databases">
        <title>Caligus Genome Assembly.</title>
        <authorList>
            <person name="Gallardo-Escarate C."/>
        </authorList>
    </citation>
    <scope>NUCLEOTIDE SEQUENCE [LARGE SCALE GENOMIC DNA]</scope>
</reference>
<dbReference type="GO" id="GO:0005764">
    <property type="term" value="C:lysosome"/>
    <property type="evidence" value="ECO:0007669"/>
    <property type="project" value="TreeGrafter"/>
</dbReference>
<proteinExistence type="predicted"/>
<dbReference type="InterPro" id="IPR025705">
    <property type="entry name" value="Beta_hexosaminidase_sua/sub"/>
</dbReference>
<dbReference type="EMBL" id="CP045891">
    <property type="protein sequence ID" value="QQP57754.1"/>
    <property type="molecule type" value="Genomic_DNA"/>
</dbReference>
<dbReference type="PANTHER" id="PTHR22600">
    <property type="entry name" value="BETA-HEXOSAMINIDASE"/>
    <property type="match status" value="1"/>
</dbReference>
<name>A0A7T8QWJ4_CALRO</name>
<dbReference type="GO" id="GO:0016020">
    <property type="term" value="C:membrane"/>
    <property type="evidence" value="ECO:0007669"/>
    <property type="project" value="TreeGrafter"/>
</dbReference>
<dbReference type="InterPro" id="IPR017853">
    <property type="entry name" value="GH"/>
</dbReference>
<dbReference type="GO" id="GO:0030203">
    <property type="term" value="P:glycosaminoglycan metabolic process"/>
    <property type="evidence" value="ECO:0007669"/>
    <property type="project" value="TreeGrafter"/>
</dbReference>
<evidence type="ECO:0000313" key="1">
    <source>
        <dbReference type="EMBL" id="QQP57754.1"/>
    </source>
</evidence>
<dbReference type="PANTHER" id="PTHR22600:SF21">
    <property type="entry name" value="BETA-HEXOSAMINIDASE A"/>
    <property type="match status" value="1"/>
</dbReference>
<protein>
    <submittedName>
        <fullName evidence="1">Beta-hexosaminidase</fullName>
    </submittedName>
</protein>
<accession>A0A7T8QWJ4</accession>
<organism evidence="1 2">
    <name type="scientific">Caligus rogercresseyi</name>
    <name type="common">Sea louse</name>
    <dbReference type="NCBI Taxonomy" id="217165"/>
    <lineage>
        <taxon>Eukaryota</taxon>
        <taxon>Metazoa</taxon>
        <taxon>Ecdysozoa</taxon>
        <taxon>Arthropoda</taxon>
        <taxon>Crustacea</taxon>
        <taxon>Multicrustacea</taxon>
        <taxon>Hexanauplia</taxon>
        <taxon>Copepoda</taxon>
        <taxon>Siphonostomatoida</taxon>
        <taxon>Caligidae</taxon>
        <taxon>Caligus</taxon>
    </lineage>
</organism>
<evidence type="ECO:0000313" key="2">
    <source>
        <dbReference type="Proteomes" id="UP000595437"/>
    </source>
</evidence>